<feature type="domain" description="Xylanase inhibitor N-terminal" evidence="6">
    <location>
        <begin position="74"/>
        <end position="175"/>
    </location>
</feature>
<keyword evidence="4" id="KW-0732">Signal</keyword>
<proteinExistence type="inferred from homology"/>
<evidence type="ECO:0000259" key="5">
    <source>
        <dbReference type="Pfam" id="PF14541"/>
    </source>
</evidence>
<evidence type="ECO:0000313" key="7">
    <source>
        <dbReference type="EMBL" id="KAF8715962.1"/>
    </source>
</evidence>
<feature type="chain" id="PRO_5033058239" description="Peptidase A1 domain-containing protein" evidence="4">
    <location>
        <begin position="26"/>
        <end position="260"/>
    </location>
</feature>
<sequence>METKLTAGLALITALLTHHLSLAIANHTRASNASSADMKVPGYSTRRGSDSFLYLKHNRNASEGPIYNPIGDGSPMRSPIYRPITGSDKICMPEHGMEPAGAHYAFHVAGPGGLSVHGYIAREHVVDLETNKISPNFVLGCSHSTENFQSEGEYAGIATLSQAPTSLAMQLAARFLRFGADVPHNPRLGARRLDMIHPEMFSQEKGGQSGTVIDLGTSVTVMAEEAYRVIEEAMWSQLKEHGAERRSNAYSISRAVVLDD</sequence>
<dbReference type="InterPro" id="IPR032861">
    <property type="entry name" value="TAXi_N"/>
</dbReference>
<feature type="signal peptide" evidence="4">
    <location>
        <begin position="1"/>
        <end position="25"/>
    </location>
</feature>
<protein>
    <recommendedName>
        <fullName evidence="9">Peptidase A1 domain-containing protein</fullName>
    </recommendedName>
</protein>
<dbReference type="AlphaFoldDB" id="A0A835C8S5"/>
<dbReference type="Pfam" id="PF14541">
    <property type="entry name" value="TAXi_C"/>
    <property type="match status" value="1"/>
</dbReference>
<evidence type="ECO:0000256" key="3">
    <source>
        <dbReference type="ARBA" id="ARBA00022801"/>
    </source>
</evidence>
<dbReference type="InterPro" id="IPR021109">
    <property type="entry name" value="Peptidase_aspartic_dom_sf"/>
</dbReference>
<dbReference type="InterPro" id="IPR051708">
    <property type="entry name" value="Plant_Aspart_Prot_A1"/>
</dbReference>
<dbReference type="EMBL" id="JACEFO010001730">
    <property type="protein sequence ID" value="KAF8715962.1"/>
    <property type="molecule type" value="Genomic_DNA"/>
</dbReference>
<accession>A0A835C8S5</accession>
<name>A0A835C8S5_9POAL</name>
<dbReference type="PANTHER" id="PTHR47967:SF117">
    <property type="entry name" value="PEPTIDASE A1 DOMAIN-CONTAINING PROTEIN"/>
    <property type="match status" value="1"/>
</dbReference>
<evidence type="ECO:0008006" key="9">
    <source>
        <dbReference type="Google" id="ProtNLM"/>
    </source>
</evidence>
<dbReference type="PANTHER" id="PTHR47967">
    <property type="entry name" value="OS07G0603500 PROTEIN-RELATED"/>
    <property type="match status" value="1"/>
</dbReference>
<evidence type="ECO:0000313" key="8">
    <source>
        <dbReference type="Proteomes" id="UP000636709"/>
    </source>
</evidence>
<keyword evidence="3" id="KW-0378">Hydrolase</keyword>
<keyword evidence="8" id="KW-1185">Reference proteome</keyword>
<reference evidence="7" key="1">
    <citation type="submission" date="2020-07" db="EMBL/GenBank/DDBJ databases">
        <title>Genome sequence and genetic diversity analysis of an under-domesticated orphan crop, white fonio (Digitaria exilis).</title>
        <authorList>
            <person name="Bennetzen J.L."/>
            <person name="Chen S."/>
            <person name="Ma X."/>
            <person name="Wang X."/>
            <person name="Yssel A.E.J."/>
            <person name="Chaluvadi S.R."/>
            <person name="Johnson M."/>
            <person name="Gangashetty P."/>
            <person name="Hamidou F."/>
            <person name="Sanogo M.D."/>
            <person name="Zwaenepoel A."/>
            <person name="Wallace J."/>
            <person name="Van De Peer Y."/>
            <person name="Van Deynze A."/>
        </authorList>
    </citation>
    <scope>NUCLEOTIDE SEQUENCE</scope>
    <source>
        <tissue evidence="7">Leaves</tissue>
    </source>
</reference>
<dbReference type="Gene3D" id="2.40.70.10">
    <property type="entry name" value="Acid Proteases"/>
    <property type="match status" value="2"/>
</dbReference>
<evidence type="ECO:0000256" key="1">
    <source>
        <dbReference type="ARBA" id="ARBA00007447"/>
    </source>
</evidence>
<evidence type="ECO:0000259" key="6">
    <source>
        <dbReference type="Pfam" id="PF14543"/>
    </source>
</evidence>
<dbReference type="SUPFAM" id="SSF50630">
    <property type="entry name" value="Acid proteases"/>
    <property type="match status" value="1"/>
</dbReference>
<dbReference type="OrthoDB" id="588019at2759"/>
<comment type="similarity">
    <text evidence="1">Belongs to the peptidase A1 family.</text>
</comment>
<evidence type="ECO:0000256" key="2">
    <source>
        <dbReference type="ARBA" id="ARBA00022670"/>
    </source>
</evidence>
<dbReference type="Pfam" id="PF14543">
    <property type="entry name" value="TAXi_N"/>
    <property type="match status" value="1"/>
</dbReference>
<dbReference type="GO" id="GO:0005576">
    <property type="term" value="C:extracellular region"/>
    <property type="evidence" value="ECO:0007669"/>
    <property type="project" value="TreeGrafter"/>
</dbReference>
<dbReference type="GO" id="GO:0006508">
    <property type="term" value="P:proteolysis"/>
    <property type="evidence" value="ECO:0007669"/>
    <property type="project" value="UniProtKB-KW"/>
</dbReference>
<comment type="caution">
    <text evidence="7">The sequence shown here is derived from an EMBL/GenBank/DDBJ whole genome shotgun (WGS) entry which is preliminary data.</text>
</comment>
<keyword evidence="2" id="KW-0645">Protease</keyword>
<organism evidence="7 8">
    <name type="scientific">Digitaria exilis</name>
    <dbReference type="NCBI Taxonomy" id="1010633"/>
    <lineage>
        <taxon>Eukaryota</taxon>
        <taxon>Viridiplantae</taxon>
        <taxon>Streptophyta</taxon>
        <taxon>Embryophyta</taxon>
        <taxon>Tracheophyta</taxon>
        <taxon>Spermatophyta</taxon>
        <taxon>Magnoliopsida</taxon>
        <taxon>Liliopsida</taxon>
        <taxon>Poales</taxon>
        <taxon>Poaceae</taxon>
        <taxon>PACMAD clade</taxon>
        <taxon>Panicoideae</taxon>
        <taxon>Panicodae</taxon>
        <taxon>Paniceae</taxon>
        <taxon>Anthephorinae</taxon>
        <taxon>Digitaria</taxon>
    </lineage>
</organism>
<dbReference type="Proteomes" id="UP000636709">
    <property type="component" value="Unassembled WGS sequence"/>
</dbReference>
<dbReference type="GO" id="GO:0008233">
    <property type="term" value="F:peptidase activity"/>
    <property type="evidence" value="ECO:0007669"/>
    <property type="project" value="UniProtKB-KW"/>
</dbReference>
<evidence type="ECO:0000256" key="4">
    <source>
        <dbReference type="SAM" id="SignalP"/>
    </source>
</evidence>
<dbReference type="InterPro" id="IPR032799">
    <property type="entry name" value="TAXi_C"/>
</dbReference>
<feature type="domain" description="Xylanase inhibitor C-terminal" evidence="5">
    <location>
        <begin position="189"/>
        <end position="245"/>
    </location>
</feature>
<gene>
    <name evidence="7" type="ORF">HU200_026928</name>
</gene>